<reference evidence="5" key="1">
    <citation type="submission" date="2020-08" db="EMBL/GenBank/DDBJ databases">
        <title>Genome public.</title>
        <authorList>
            <person name="Liu C."/>
            <person name="Sun Q."/>
        </authorList>
    </citation>
    <scope>NUCLEOTIDE SEQUENCE</scope>
    <source>
        <strain evidence="5">BX5</strain>
    </source>
</reference>
<dbReference type="Gene3D" id="1.10.4040.10">
    <property type="entry name" value="Penicillinase repressor domain"/>
    <property type="match status" value="1"/>
</dbReference>
<evidence type="ECO:0000256" key="4">
    <source>
        <dbReference type="ARBA" id="ARBA00023163"/>
    </source>
</evidence>
<dbReference type="GO" id="GO:0003677">
    <property type="term" value="F:DNA binding"/>
    <property type="evidence" value="ECO:0007669"/>
    <property type="project" value="UniProtKB-KW"/>
</dbReference>
<evidence type="ECO:0000256" key="2">
    <source>
        <dbReference type="ARBA" id="ARBA00023015"/>
    </source>
</evidence>
<organism evidence="5 6">
    <name type="scientific">Flintibacter faecis</name>
    <dbReference type="NCBI Taxonomy" id="2763047"/>
    <lineage>
        <taxon>Bacteria</taxon>
        <taxon>Bacillati</taxon>
        <taxon>Bacillota</taxon>
        <taxon>Clostridia</taxon>
        <taxon>Eubacteriales</taxon>
        <taxon>Flintibacter</taxon>
    </lineage>
</organism>
<dbReference type="InterPro" id="IPR005650">
    <property type="entry name" value="BlaI_family"/>
</dbReference>
<accession>A0A8J6IW83</accession>
<dbReference type="InterPro" id="IPR036390">
    <property type="entry name" value="WH_DNA-bd_sf"/>
</dbReference>
<evidence type="ECO:0000313" key="6">
    <source>
        <dbReference type="Proteomes" id="UP000602260"/>
    </source>
</evidence>
<keyword evidence="4" id="KW-0804">Transcription</keyword>
<keyword evidence="3" id="KW-0238">DNA-binding</keyword>
<name>A0A8J6IW83_9FIRM</name>
<dbReference type="InterPro" id="IPR036388">
    <property type="entry name" value="WH-like_DNA-bd_sf"/>
</dbReference>
<evidence type="ECO:0000313" key="5">
    <source>
        <dbReference type="EMBL" id="MBC5717274.1"/>
    </source>
</evidence>
<comment type="similarity">
    <text evidence="1">Belongs to the BlaI transcriptional regulatory family.</text>
</comment>
<sequence length="117" mass="13231">MEKLFDGEYKLMEILWQTGAVHSARLVELCAQRLGWNKSTTYTVLRRLKNKGTVDHRDTVVTPLLTREAVIRAEGAELERRAGGLSPFLAAFFGGRKLTPAEAEELKELIDRTTWEG</sequence>
<gene>
    <name evidence="5" type="ORF">H8S55_08085</name>
</gene>
<evidence type="ECO:0000256" key="1">
    <source>
        <dbReference type="ARBA" id="ARBA00011046"/>
    </source>
</evidence>
<dbReference type="RefSeq" id="WP_186878561.1">
    <property type="nucleotide sequence ID" value="NZ_JACOPN010000005.1"/>
</dbReference>
<keyword evidence="6" id="KW-1185">Reference proteome</keyword>
<dbReference type="Proteomes" id="UP000602260">
    <property type="component" value="Unassembled WGS sequence"/>
</dbReference>
<keyword evidence="2" id="KW-0805">Transcription regulation</keyword>
<dbReference type="GO" id="GO:0045892">
    <property type="term" value="P:negative regulation of DNA-templated transcription"/>
    <property type="evidence" value="ECO:0007669"/>
    <property type="project" value="InterPro"/>
</dbReference>
<dbReference type="SUPFAM" id="SSF46785">
    <property type="entry name" value="Winged helix' DNA-binding domain"/>
    <property type="match status" value="1"/>
</dbReference>
<protein>
    <submittedName>
        <fullName evidence="5">BlaI/MecI/CopY family transcriptional regulator</fullName>
    </submittedName>
</protein>
<dbReference type="AlphaFoldDB" id="A0A8J6IW83"/>
<evidence type="ECO:0000256" key="3">
    <source>
        <dbReference type="ARBA" id="ARBA00023125"/>
    </source>
</evidence>
<comment type="caution">
    <text evidence="5">The sequence shown here is derived from an EMBL/GenBank/DDBJ whole genome shotgun (WGS) entry which is preliminary data.</text>
</comment>
<dbReference type="EMBL" id="JACOPN010000005">
    <property type="protein sequence ID" value="MBC5717274.1"/>
    <property type="molecule type" value="Genomic_DNA"/>
</dbReference>
<dbReference type="Pfam" id="PF03965">
    <property type="entry name" value="Penicillinase_R"/>
    <property type="match status" value="1"/>
</dbReference>
<proteinExistence type="inferred from homology"/>
<dbReference type="Gene3D" id="1.10.10.10">
    <property type="entry name" value="Winged helix-like DNA-binding domain superfamily/Winged helix DNA-binding domain"/>
    <property type="match status" value="1"/>
</dbReference>